<evidence type="ECO:0000313" key="2">
    <source>
        <dbReference type="Proteomes" id="UP000261032"/>
    </source>
</evidence>
<dbReference type="Pfam" id="PF14205">
    <property type="entry name" value="Cys_rich_KTR"/>
    <property type="match status" value="1"/>
</dbReference>
<gene>
    <name evidence="1" type="ORF">DXB93_17710</name>
</gene>
<dbReference type="InterPro" id="IPR025957">
    <property type="entry name" value="Cys_rich_KTR"/>
</dbReference>
<name>A0A3E3E879_9FIRM</name>
<dbReference type="AlphaFoldDB" id="A0A3E3E879"/>
<evidence type="ECO:0000313" key="1">
    <source>
        <dbReference type="EMBL" id="RGD77801.1"/>
    </source>
</evidence>
<sequence length="62" mass="7230">MDKQLWVLCPICNNKTRTKVREDTELINFPLFCPKCKTETLINIKHGKVTIIKEPDAKTQSR</sequence>
<organism evidence="1 2">
    <name type="scientific">Thomasclavelia ramosa</name>
    <dbReference type="NCBI Taxonomy" id="1547"/>
    <lineage>
        <taxon>Bacteria</taxon>
        <taxon>Bacillati</taxon>
        <taxon>Bacillota</taxon>
        <taxon>Erysipelotrichia</taxon>
        <taxon>Erysipelotrichales</taxon>
        <taxon>Coprobacillaceae</taxon>
        <taxon>Thomasclavelia</taxon>
    </lineage>
</organism>
<protein>
    <submittedName>
        <fullName evidence="1">Conjugal transfer protein</fullName>
    </submittedName>
</protein>
<comment type="caution">
    <text evidence="1">The sequence shown here is derived from an EMBL/GenBank/DDBJ whole genome shotgun (WGS) entry which is preliminary data.</text>
</comment>
<dbReference type="EMBL" id="QUSL01000052">
    <property type="protein sequence ID" value="RGD77801.1"/>
    <property type="molecule type" value="Genomic_DNA"/>
</dbReference>
<accession>A0A3E3E879</accession>
<proteinExistence type="predicted"/>
<dbReference type="RefSeq" id="WP_009269672.1">
    <property type="nucleotide sequence ID" value="NZ_JBCIUC010000001.1"/>
</dbReference>
<dbReference type="Proteomes" id="UP000261032">
    <property type="component" value="Unassembled WGS sequence"/>
</dbReference>
<reference evidence="1 2" key="1">
    <citation type="submission" date="2018-08" db="EMBL/GenBank/DDBJ databases">
        <title>A genome reference for cultivated species of the human gut microbiota.</title>
        <authorList>
            <person name="Zou Y."/>
            <person name="Xue W."/>
            <person name="Luo G."/>
        </authorList>
    </citation>
    <scope>NUCLEOTIDE SEQUENCE [LARGE SCALE GENOMIC DNA]</scope>
    <source>
        <strain evidence="1 2">OM06-4</strain>
    </source>
</reference>